<evidence type="ECO:0000256" key="10">
    <source>
        <dbReference type="SAM" id="Phobius"/>
    </source>
</evidence>
<dbReference type="OrthoDB" id="57886at2"/>
<dbReference type="RefSeq" id="WP_123960277.1">
    <property type="nucleotide sequence ID" value="NZ_CP033898.1"/>
</dbReference>
<protein>
    <submittedName>
        <fullName evidence="12">Na(+)/H(+) antiporter ApNhaP</fullName>
    </submittedName>
</protein>
<dbReference type="GO" id="GO:0015386">
    <property type="term" value="F:potassium:proton antiporter activity"/>
    <property type="evidence" value="ECO:0007669"/>
    <property type="project" value="TreeGrafter"/>
</dbReference>
<evidence type="ECO:0000256" key="5">
    <source>
        <dbReference type="ARBA" id="ARBA00022989"/>
    </source>
</evidence>
<feature type="transmembrane region" description="Helical" evidence="10">
    <location>
        <begin position="80"/>
        <end position="106"/>
    </location>
</feature>
<gene>
    <name evidence="12" type="primary">apnhaP</name>
    <name evidence="12" type="ORF">CPPEL_06130</name>
</gene>
<keyword evidence="6" id="KW-0915">Sodium</keyword>
<sequence>MEVLIGLVALLFATVTMVAIGDRTGLPWPPLLAVLAGVAMLFPSIPENQIPAELMLPIFIPPLLWALARRTSWASIRRNWRIVVQLSVLLVIITAFAVGLSAYLLVPTLSFAGAVVIGAAISPPDPVAVDAVAEPAGVPRRLTSTLQTEGLFNDAASIVVFNLALSVLLRGEEIAWWAAIAAFFYAATSAVVIGFLLGRGAAWLNNRLDSAVAGNALTWVIPFATFIIAEEVHSSGVIAIVVAAIEFNSRNGAGAEDRLSGSAFWEVVELLFTGVAFGLIGLSVRTAMDEVGARIWHAVWIGVVLSFVAIVVRAIWLYMMYLRNRRKGRRTGAPLRLQEVLLLTWGGMRGLVTLALVLSIPPTAGFGLYSELPVIALVVLVVTMVIPGLLLPWLMKVLNLEQGPDAFGDQARARLEARARFAAGEVLERYIHDIPVEQLEALRRRFEEDIHVDVDESDHGAAQDRKKRIAQKAEQMNRVRLEALYASQAELLRARRERDVDPVILDEVLYDVDSQILATEKRLAK</sequence>
<organism evidence="12 13">
    <name type="scientific">Corynebacterium pseudopelargi</name>
    <dbReference type="NCBI Taxonomy" id="2080757"/>
    <lineage>
        <taxon>Bacteria</taxon>
        <taxon>Bacillati</taxon>
        <taxon>Actinomycetota</taxon>
        <taxon>Actinomycetes</taxon>
        <taxon>Mycobacteriales</taxon>
        <taxon>Corynebacteriaceae</taxon>
        <taxon>Corynebacterium</taxon>
    </lineage>
</organism>
<evidence type="ECO:0000256" key="1">
    <source>
        <dbReference type="ARBA" id="ARBA00004651"/>
    </source>
</evidence>
<evidence type="ECO:0000259" key="11">
    <source>
        <dbReference type="Pfam" id="PF00999"/>
    </source>
</evidence>
<dbReference type="GO" id="GO:0005886">
    <property type="term" value="C:plasma membrane"/>
    <property type="evidence" value="ECO:0007669"/>
    <property type="project" value="UniProtKB-SubCell"/>
</dbReference>
<dbReference type="Proteomes" id="UP000271426">
    <property type="component" value="Chromosome"/>
</dbReference>
<dbReference type="Pfam" id="PF00999">
    <property type="entry name" value="Na_H_Exchanger"/>
    <property type="match status" value="1"/>
</dbReference>
<feature type="transmembrane region" description="Helical" evidence="10">
    <location>
        <begin position="176"/>
        <end position="197"/>
    </location>
</feature>
<proteinExistence type="predicted"/>
<feature type="transmembrane region" description="Helical" evidence="10">
    <location>
        <begin position="372"/>
        <end position="394"/>
    </location>
</feature>
<feature type="transmembrane region" description="Helical" evidence="10">
    <location>
        <begin position="263"/>
        <end position="283"/>
    </location>
</feature>
<dbReference type="KEGG" id="cpso:CPPEL_06130"/>
<feature type="domain" description="Cation/H+ exchanger transmembrane" evidence="11">
    <location>
        <begin position="14"/>
        <end position="396"/>
    </location>
</feature>
<comment type="subcellular location">
    <subcellularLocation>
        <location evidence="1">Cell membrane</location>
        <topology evidence="1">Multi-pass membrane protein</topology>
    </subcellularLocation>
</comment>
<evidence type="ECO:0000256" key="2">
    <source>
        <dbReference type="ARBA" id="ARBA00022448"/>
    </source>
</evidence>
<evidence type="ECO:0000256" key="8">
    <source>
        <dbReference type="ARBA" id="ARBA00023136"/>
    </source>
</evidence>
<keyword evidence="4 10" id="KW-0812">Transmembrane</keyword>
<evidence type="ECO:0000256" key="9">
    <source>
        <dbReference type="ARBA" id="ARBA00023201"/>
    </source>
</evidence>
<feature type="transmembrane region" description="Helical" evidence="10">
    <location>
        <begin position="295"/>
        <end position="319"/>
    </location>
</feature>
<evidence type="ECO:0000256" key="7">
    <source>
        <dbReference type="ARBA" id="ARBA00023065"/>
    </source>
</evidence>
<feature type="transmembrane region" description="Helical" evidence="10">
    <location>
        <begin position="151"/>
        <end position="169"/>
    </location>
</feature>
<feature type="transmembrane region" description="Helical" evidence="10">
    <location>
        <begin position="340"/>
        <end position="360"/>
    </location>
</feature>
<evidence type="ECO:0000256" key="4">
    <source>
        <dbReference type="ARBA" id="ARBA00022692"/>
    </source>
</evidence>
<dbReference type="PANTHER" id="PTHR10110:SF86">
    <property type="entry name" value="SODIUM_HYDROGEN EXCHANGER 7"/>
    <property type="match status" value="1"/>
</dbReference>
<keyword evidence="2" id="KW-0813">Transport</keyword>
<keyword evidence="3" id="KW-1003">Cell membrane</keyword>
<dbReference type="InterPro" id="IPR006153">
    <property type="entry name" value="Cation/H_exchanger_TM"/>
</dbReference>
<dbReference type="GO" id="GO:0051453">
    <property type="term" value="P:regulation of intracellular pH"/>
    <property type="evidence" value="ECO:0007669"/>
    <property type="project" value="TreeGrafter"/>
</dbReference>
<keyword evidence="7" id="KW-0406">Ion transport</keyword>
<feature type="transmembrane region" description="Helical" evidence="10">
    <location>
        <begin position="217"/>
        <end position="242"/>
    </location>
</feature>
<evidence type="ECO:0000256" key="3">
    <source>
        <dbReference type="ARBA" id="ARBA00022475"/>
    </source>
</evidence>
<keyword evidence="5 10" id="KW-1133">Transmembrane helix</keyword>
<dbReference type="InterPro" id="IPR018422">
    <property type="entry name" value="Cation/H_exchanger_CPA1"/>
</dbReference>
<evidence type="ECO:0000256" key="6">
    <source>
        <dbReference type="ARBA" id="ARBA00023053"/>
    </source>
</evidence>
<dbReference type="GO" id="GO:0015385">
    <property type="term" value="F:sodium:proton antiporter activity"/>
    <property type="evidence" value="ECO:0007669"/>
    <property type="project" value="InterPro"/>
</dbReference>
<keyword evidence="8 10" id="KW-0472">Membrane</keyword>
<dbReference type="GO" id="GO:0098719">
    <property type="term" value="P:sodium ion import across plasma membrane"/>
    <property type="evidence" value="ECO:0007669"/>
    <property type="project" value="TreeGrafter"/>
</dbReference>
<dbReference type="AlphaFoldDB" id="A0A3G6IZE8"/>
<evidence type="ECO:0000313" key="12">
    <source>
        <dbReference type="EMBL" id="AZA09344.1"/>
    </source>
</evidence>
<feature type="transmembrane region" description="Helical" evidence="10">
    <location>
        <begin position="50"/>
        <end position="68"/>
    </location>
</feature>
<dbReference type="PANTHER" id="PTHR10110">
    <property type="entry name" value="SODIUM/HYDROGEN EXCHANGER"/>
    <property type="match status" value="1"/>
</dbReference>
<reference evidence="12 13" key="1">
    <citation type="submission" date="2018-11" db="EMBL/GenBank/DDBJ databases">
        <authorList>
            <person name="Kleinhagauer T."/>
            <person name="Glaeser S.P."/>
            <person name="Spergser J."/>
            <person name="Ruckert C."/>
            <person name="Kaempfer P."/>
            <person name="Busse H.-J."/>
        </authorList>
    </citation>
    <scope>NUCLEOTIDE SEQUENCE [LARGE SCALE GENOMIC DNA]</scope>
    <source>
        <strain evidence="12 13">812CH</strain>
    </source>
</reference>
<keyword evidence="13" id="KW-1185">Reference proteome</keyword>
<dbReference type="EMBL" id="CP033898">
    <property type="protein sequence ID" value="AZA09344.1"/>
    <property type="molecule type" value="Genomic_DNA"/>
</dbReference>
<dbReference type="Gene3D" id="6.10.140.1330">
    <property type="match status" value="1"/>
</dbReference>
<accession>A0A3G6IZE8</accession>
<name>A0A3G6IZE8_9CORY</name>
<keyword evidence="9" id="KW-0739">Sodium transport</keyword>
<evidence type="ECO:0000313" key="13">
    <source>
        <dbReference type="Proteomes" id="UP000271426"/>
    </source>
</evidence>